<sequence>MDFYRPLFIFICLSLLCGFVLAENQTQTIVIGGLLPLTGNGSAHGPSYKAAMEMAADDLNSKYTSLGLPYQVKLNIVDTETNPDIAKKIGTEMIKEGTHFIVGPLTSEEMKALEKTAKDSNTVLIGYGSTTPGISSEDNTIIRLCPDDKIQALGIQALFKKSNYTTIIPVVRDDVYGQNLYDLMSNLSKTGNFTLTDPIMYEAGTNQFDTTVDKIAQTVQSINQKSGVAVLIIGFDEATEILNTASKNKDLSTVSWVGTDGIALSDSPLKNKNVAEFAVKTNFTATIYGEMENEPKFMEFSKRLQTATGIKPTPYAVVIDDAVQLAALTNIMSPGNPDYRSVFIDNANHFYGISGYTSVTDAGDRKFANIDFWTIKDNNGTYGWTKIGRFVNQMAGPVIEMKTKTT</sequence>
<evidence type="ECO:0000256" key="3">
    <source>
        <dbReference type="ARBA" id="ARBA00022989"/>
    </source>
</evidence>
<evidence type="ECO:0000313" key="6">
    <source>
        <dbReference type="EMBL" id="PWR74356.1"/>
    </source>
</evidence>
<protein>
    <recommendedName>
        <fullName evidence="5">Receptor ligand binding region domain-containing protein</fullName>
    </recommendedName>
</protein>
<keyword evidence="2" id="KW-0812">Transmembrane</keyword>
<dbReference type="SUPFAM" id="SSF53822">
    <property type="entry name" value="Periplasmic binding protein-like I"/>
    <property type="match status" value="1"/>
</dbReference>
<evidence type="ECO:0000259" key="5">
    <source>
        <dbReference type="Pfam" id="PF01094"/>
    </source>
</evidence>
<dbReference type="EMBL" id="QGMY01000002">
    <property type="protein sequence ID" value="PWR74356.1"/>
    <property type="molecule type" value="Genomic_DNA"/>
</dbReference>
<dbReference type="AlphaFoldDB" id="A0A2V2N9N4"/>
<evidence type="ECO:0000256" key="2">
    <source>
        <dbReference type="ARBA" id="ARBA00022692"/>
    </source>
</evidence>
<keyword evidence="3" id="KW-1133">Transmembrane helix</keyword>
<gene>
    <name evidence="6" type="ORF">DK846_04190</name>
</gene>
<organism evidence="6 7">
    <name type="scientific">Methanospirillum lacunae</name>
    <dbReference type="NCBI Taxonomy" id="668570"/>
    <lineage>
        <taxon>Archaea</taxon>
        <taxon>Methanobacteriati</taxon>
        <taxon>Methanobacteriota</taxon>
        <taxon>Stenosarchaea group</taxon>
        <taxon>Methanomicrobia</taxon>
        <taxon>Methanomicrobiales</taxon>
        <taxon>Methanospirillaceae</taxon>
        <taxon>Methanospirillum</taxon>
    </lineage>
</organism>
<keyword evidence="4" id="KW-0472">Membrane</keyword>
<accession>A0A2V2N9N4</accession>
<keyword evidence="7" id="KW-1185">Reference proteome</keyword>
<dbReference type="Pfam" id="PF01094">
    <property type="entry name" value="ANF_receptor"/>
    <property type="match status" value="1"/>
</dbReference>
<dbReference type="GeneID" id="97549738"/>
<dbReference type="Proteomes" id="UP000245657">
    <property type="component" value="Unassembled WGS sequence"/>
</dbReference>
<feature type="domain" description="Receptor ligand binding region" evidence="5">
    <location>
        <begin position="49"/>
        <end position="366"/>
    </location>
</feature>
<name>A0A2V2N9N4_9EURY</name>
<comment type="caution">
    <text evidence="6">The sequence shown here is derived from an EMBL/GenBank/DDBJ whole genome shotgun (WGS) entry which is preliminary data.</text>
</comment>
<reference evidence="6 7" key="1">
    <citation type="submission" date="2018-05" db="EMBL/GenBank/DDBJ databases">
        <title>Draft genome of Methanospirillum lacunae Ki8-1.</title>
        <authorList>
            <person name="Dueholm M.S."/>
            <person name="Nielsen P.H."/>
            <person name="Bakmann L.F."/>
            <person name="Otzen D.E."/>
        </authorList>
    </citation>
    <scope>NUCLEOTIDE SEQUENCE [LARGE SCALE GENOMIC DNA]</scope>
    <source>
        <strain evidence="6 7">Ki8-1</strain>
    </source>
</reference>
<dbReference type="GO" id="GO:0016020">
    <property type="term" value="C:membrane"/>
    <property type="evidence" value="ECO:0007669"/>
    <property type="project" value="UniProtKB-SubCell"/>
</dbReference>
<evidence type="ECO:0000313" key="7">
    <source>
        <dbReference type="Proteomes" id="UP000245657"/>
    </source>
</evidence>
<evidence type="ECO:0000256" key="1">
    <source>
        <dbReference type="ARBA" id="ARBA00004370"/>
    </source>
</evidence>
<evidence type="ECO:0000256" key="4">
    <source>
        <dbReference type="ARBA" id="ARBA00023136"/>
    </source>
</evidence>
<comment type="subcellular location">
    <subcellularLocation>
        <location evidence="1">Membrane</location>
    </subcellularLocation>
</comment>
<dbReference type="InterPro" id="IPR001828">
    <property type="entry name" value="ANF_lig-bd_rcpt"/>
</dbReference>
<dbReference type="PANTHER" id="PTHR30483:SF40">
    <property type="entry name" value="HISTIDINE KINASE"/>
    <property type="match status" value="1"/>
</dbReference>
<dbReference type="Gene3D" id="3.40.50.2300">
    <property type="match status" value="2"/>
</dbReference>
<dbReference type="InterPro" id="IPR028082">
    <property type="entry name" value="Peripla_BP_I"/>
</dbReference>
<dbReference type="PANTHER" id="PTHR30483">
    <property type="entry name" value="LEUCINE-SPECIFIC-BINDING PROTEIN"/>
    <property type="match status" value="1"/>
</dbReference>
<dbReference type="InterPro" id="IPR051010">
    <property type="entry name" value="BCAA_transport"/>
</dbReference>
<dbReference type="RefSeq" id="WP_109967635.1">
    <property type="nucleotide sequence ID" value="NZ_CP176093.1"/>
</dbReference>
<proteinExistence type="predicted"/>
<dbReference type="OrthoDB" id="21336at2157"/>